<evidence type="ECO:0000259" key="1">
    <source>
        <dbReference type="PROSITE" id="PS51819"/>
    </source>
</evidence>
<dbReference type="InterPro" id="IPR029068">
    <property type="entry name" value="Glyas_Bleomycin-R_OHBP_Dase"/>
</dbReference>
<dbReference type="PANTHER" id="PTHR33993:SF14">
    <property type="entry name" value="GB|AAF24581.1"/>
    <property type="match status" value="1"/>
</dbReference>
<dbReference type="CDD" id="cd07247">
    <property type="entry name" value="SgaA_N_like"/>
    <property type="match status" value="2"/>
</dbReference>
<dbReference type="EMBL" id="JACHHW010000007">
    <property type="protein sequence ID" value="MBB5188371.1"/>
    <property type="molecule type" value="Genomic_DNA"/>
</dbReference>
<sequence length="262" mass="28488">MANKHGDFIWYELITNNTDLAQSFYGNVLNWEFNDSGQAEMDYTIITAKASADIGGMLQITPEMKAGGAQPIWLGYIAADDVDACIERIITAGGTEIMPATDIPDIGRIAMVSDPQGALFYIMRGLSDEASLAFAADHPRDGHCAWNELMSSNPAGARSFYGKEFGWIKDGEMDMGPMGTYEFLRHDHMIGAIMPSPEAMSRPMWNFYFRVADIDIAVEKVKAAGGTILTGPDPIPGDEYTIQGLDPQGAVFSLVGQRKAGT</sequence>
<dbReference type="Pfam" id="PF00903">
    <property type="entry name" value="Glyoxalase"/>
    <property type="match status" value="2"/>
</dbReference>
<feature type="domain" description="VOC" evidence="1">
    <location>
        <begin position="7"/>
        <end position="125"/>
    </location>
</feature>
<evidence type="ECO:0000313" key="2">
    <source>
        <dbReference type="EMBL" id="MBB5188371.1"/>
    </source>
</evidence>
<dbReference type="InterPro" id="IPR004360">
    <property type="entry name" value="Glyas_Fos-R_dOase_dom"/>
</dbReference>
<dbReference type="RefSeq" id="WP_184463697.1">
    <property type="nucleotide sequence ID" value="NZ_JACHHW010000007.1"/>
</dbReference>
<accession>A0A840R7Q3</accession>
<dbReference type="Proteomes" id="UP000536640">
    <property type="component" value="Unassembled WGS sequence"/>
</dbReference>
<reference evidence="2 3" key="1">
    <citation type="submission" date="2020-08" db="EMBL/GenBank/DDBJ databases">
        <title>Genomic Encyclopedia of Type Strains, Phase IV (KMG-IV): sequencing the most valuable type-strain genomes for metagenomic binning, comparative biology and taxonomic classification.</title>
        <authorList>
            <person name="Goeker M."/>
        </authorList>
    </citation>
    <scope>NUCLEOTIDE SEQUENCE [LARGE SCALE GENOMIC DNA]</scope>
    <source>
        <strain evidence="2 3">DSM 25701</strain>
    </source>
</reference>
<dbReference type="AlphaFoldDB" id="A0A840R7Q3"/>
<dbReference type="PANTHER" id="PTHR33993">
    <property type="entry name" value="GLYOXALASE-RELATED"/>
    <property type="match status" value="1"/>
</dbReference>
<organism evidence="2 3">
    <name type="scientific">Zhongshania antarctica</name>
    <dbReference type="NCBI Taxonomy" id="641702"/>
    <lineage>
        <taxon>Bacteria</taxon>
        <taxon>Pseudomonadati</taxon>
        <taxon>Pseudomonadota</taxon>
        <taxon>Gammaproteobacteria</taxon>
        <taxon>Cellvibrionales</taxon>
        <taxon>Spongiibacteraceae</taxon>
        <taxon>Zhongshania</taxon>
    </lineage>
</organism>
<dbReference type="Gene3D" id="3.10.180.10">
    <property type="entry name" value="2,3-Dihydroxybiphenyl 1,2-Dioxygenase, domain 1"/>
    <property type="match status" value="2"/>
</dbReference>
<feature type="domain" description="VOC" evidence="1">
    <location>
        <begin position="140"/>
        <end position="257"/>
    </location>
</feature>
<dbReference type="InterPro" id="IPR037523">
    <property type="entry name" value="VOC_core"/>
</dbReference>
<evidence type="ECO:0000313" key="3">
    <source>
        <dbReference type="Proteomes" id="UP000536640"/>
    </source>
</evidence>
<dbReference type="PROSITE" id="PS51819">
    <property type="entry name" value="VOC"/>
    <property type="match status" value="2"/>
</dbReference>
<proteinExistence type="predicted"/>
<dbReference type="InterPro" id="IPR052164">
    <property type="entry name" value="Anthracycline_SecMetBiosynth"/>
</dbReference>
<comment type="caution">
    <text evidence="2">The sequence shown here is derived from an EMBL/GenBank/DDBJ whole genome shotgun (WGS) entry which is preliminary data.</text>
</comment>
<keyword evidence="3" id="KW-1185">Reference proteome</keyword>
<protein>
    <recommendedName>
        <fullName evidence="1">VOC domain-containing protein</fullName>
    </recommendedName>
</protein>
<name>A0A840R7Q3_9GAMM</name>
<dbReference type="SUPFAM" id="SSF54593">
    <property type="entry name" value="Glyoxalase/Bleomycin resistance protein/Dihydroxybiphenyl dioxygenase"/>
    <property type="match status" value="2"/>
</dbReference>
<gene>
    <name evidence="2" type="ORF">HNQ57_002653</name>
</gene>